<feature type="compositionally biased region" description="Polar residues" evidence="1">
    <location>
        <begin position="42"/>
        <end position="64"/>
    </location>
</feature>
<evidence type="ECO:0000313" key="2">
    <source>
        <dbReference type="EMBL" id="GKU94736.1"/>
    </source>
</evidence>
<keyword evidence="3" id="KW-1185">Reference proteome</keyword>
<evidence type="ECO:0000256" key="1">
    <source>
        <dbReference type="SAM" id="MobiDB-lite"/>
    </source>
</evidence>
<comment type="caution">
    <text evidence="2">The sequence shown here is derived from an EMBL/GenBank/DDBJ whole genome shotgun (WGS) entry which is preliminary data.</text>
</comment>
<feature type="region of interest" description="Disordered" evidence="1">
    <location>
        <begin position="38"/>
        <end position="70"/>
    </location>
</feature>
<proteinExistence type="predicted"/>
<accession>A0AAV5I5D7</accession>
<reference evidence="2 3" key="1">
    <citation type="journal article" date="2021" name="Commun. Biol.">
        <title>The genome of Shorea leprosula (Dipterocarpaceae) highlights the ecological relevance of drought in aseasonal tropical rainforests.</title>
        <authorList>
            <person name="Ng K.K.S."/>
            <person name="Kobayashi M.J."/>
            <person name="Fawcett J.A."/>
            <person name="Hatakeyama M."/>
            <person name="Paape T."/>
            <person name="Ng C.H."/>
            <person name="Ang C.C."/>
            <person name="Tnah L.H."/>
            <person name="Lee C.T."/>
            <person name="Nishiyama T."/>
            <person name="Sese J."/>
            <person name="O'Brien M.J."/>
            <person name="Copetti D."/>
            <person name="Mohd Noor M.I."/>
            <person name="Ong R.C."/>
            <person name="Putra M."/>
            <person name="Sireger I.Z."/>
            <person name="Indrioko S."/>
            <person name="Kosugi Y."/>
            <person name="Izuno A."/>
            <person name="Isagi Y."/>
            <person name="Lee S.L."/>
            <person name="Shimizu K.K."/>
        </authorList>
    </citation>
    <scope>NUCLEOTIDE SEQUENCE [LARGE SCALE GENOMIC DNA]</scope>
    <source>
        <strain evidence="2">214</strain>
    </source>
</reference>
<protein>
    <submittedName>
        <fullName evidence="2">Uncharacterized protein</fullName>
    </submittedName>
</protein>
<organism evidence="2 3">
    <name type="scientific">Rubroshorea leprosula</name>
    <dbReference type="NCBI Taxonomy" id="152421"/>
    <lineage>
        <taxon>Eukaryota</taxon>
        <taxon>Viridiplantae</taxon>
        <taxon>Streptophyta</taxon>
        <taxon>Embryophyta</taxon>
        <taxon>Tracheophyta</taxon>
        <taxon>Spermatophyta</taxon>
        <taxon>Magnoliopsida</taxon>
        <taxon>eudicotyledons</taxon>
        <taxon>Gunneridae</taxon>
        <taxon>Pentapetalae</taxon>
        <taxon>rosids</taxon>
        <taxon>malvids</taxon>
        <taxon>Malvales</taxon>
        <taxon>Dipterocarpaceae</taxon>
        <taxon>Rubroshorea</taxon>
    </lineage>
</organism>
<name>A0AAV5I5D7_9ROSI</name>
<dbReference type="Proteomes" id="UP001054252">
    <property type="component" value="Unassembled WGS sequence"/>
</dbReference>
<gene>
    <name evidence="2" type="ORF">SLEP1_g8182</name>
</gene>
<sequence length="318" mass="35712">MHHIYQVALQESSTAATEQMGSGDPALGWARSRLRRLRPGPTTEQPLSSVEITQSSISHHQSTYRGRAEKMNKNRGKCKWEIRTKQSSITQGCPPLNQLPETEMENDGVVACGFLSQRKRENVRNSLGSEGPFPEQKACVDCFFVLSSRTQLRFAIGEGEIGLDCRCSLPVAAHCHCCCSLLSHLLLLTTQGLARVAAALLQLLLIDDSFPWKTILWWDHSLELFSWDTYDLLFDGYVLRNYCNAVRTYSFAVKNDSSRKNFVFWLLPVLPLPFWKSVFLLVLENALRDELLATTFCAEAPAIVDLYGVEDVAQGTCC</sequence>
<dbReference type="EMBL" id="BPVZ01000008">
    <property type="protein sequence ID" value="GKU94736.1"/>
    <property type="molecule type" value="Genomic_DNA"/>
</dbReference>
<dbReference type="AlphaFoldDB" id="A0AAV5I5D7"/>
<evidence type="ECO:0000313" key="3">
    <source>
        <dbReference type="Proteomes" id="UP001054252"/>
    </source>
</evidence>